<dbReference type="Pfam" id="PF00201">
    <property type="entry name" value="UDPGT"/>
    <property type="match status" value="1"/>
</dbReference>
<sequence length="489" mass="54901">MELETEKLHIFFLPFLAPGHMIPMIDMARLFSARGVQTTIVTTTANASLITPTLHTANSVTTTPINLLLLPFPSVEVELPSGQENLLHFPTPDVPDPFLTAINLLETPFKLLLHQHHPDCIISDVFFTWSASLGVPRIAFHGSSFFTNVISGVVSRLKLHDFISGDQEPFLVPGLPHQITLTKSQLPDMLLNENHELRVQMGESVRRSFGFIGNSFYHLEHDYVDRLKSFGMKLWNVGPVSLCNKDELDMTARGGSGLMSKNSVQVNECAVWLAKKRRNSVLYVSFGSLTRFTKAQLKEIAAGLEISGHPFIWVVKDDNNVDEWMPDGFKERVLDEKKGMIVFGWAPQVLLLNQAEVGGFVTHCGWNSCLESICAGVPMITWPMFAEQSFNEKLIVDVLKVGVALGVKVCSSKEEERVLVKREEIRKAVEELMGDGEEKVRRRRRVEELKEMAKKAVEEGGTSYEDLSNLIEELVELKKKKKKKSDGIM</sequence>
<dbReference type="PROSITE" id="PS00375">
    <property type="entry name" value="UDPGT"/>
    <property type="match status" value="1"/>
</dbReference>
<keyword evidence="6" id="KW-0175">Coiled coil</keyword>
<keyword evidence="2 4" id="KW-0328">Glycosyltransferase</keyword>
<evidence type="ECO:0000256" key="6">
    <source>
        <dbReference type="SAM" id="Coils"/>
    </source>
</evidence>
<dbReference type="Proteomes" id="UP001515500">
    <property type="component" value="Chromosome 4"/>
</dbReference>
<evidence type="ECO:0000256" key="4">
    <source>
        <dbReference type="RuleBase" id="RU003718"/>
    </source>
</evidence>
<organism evidence="7 8">
    <name type="scientific">Dioscorea cayennensis subsp. rotundata</name>
    <name type="common">White Guinea yam</name>
    <name type="synonym">Dioscorea rotundata</name>
    <dbReference type="NCBI Taxonomy" id="55577"/>
    <lineage>
        <taxon>Eukaryota</taxon>
        <taxon>Viridiplantae</taxon>
        <taxon>Streptophyta</taxon>
        <taxon>Embryophyta</taxon>
        <taxon>Tracheophyta</taxon>
        <taxon>Spermatophyta</taxon>
        <taxon>Magnoliopsida</taxon>
        <taxon>Liliopsida</taxon>
        <taxon>Dioscoreales</taxon>
        <taxon>Dioscoreaceae</taxon>
        <taxon>Dioscorea</taxon>
    </lineage>
</organism>
<dbReference type="SUPFAM" id="SSF53756">
    <property type="entry name" value="UDP-Glycosyltransferase/glycogen phosphorylase"/>
    <property type="match status" value="1"/>
</dbReference>
<feature type="coiled-coil region" evidence="6">
    <location>
        <begin position="439"/>
        <end position="487"/>
    </location>
</feature>
<dbReference type="EC" id="2.4.1.-" evidence="5"/>
<dbReference type="Gene3D" id="3.40.50.2000">
    <property type="entry name" value="Glycogen Phosphorylase B"/>
    <property type="match status" value="2"/>
</dbReference>
<dbReference type="PANTHER" id="PTHR48047:SF45">
    <property type="entry name" value="SCOPOLETIN GLUCOSYLTRANSFERASE-LIKE"/>
    <property type="match status" value="1"/>
</dbReference>
<reference evidence="8" key="1">
    <citation type="submission" date="2025-08" db="UniProtKB">
        <authorList>
            <consortium name="RefSeq"/>
        </authorList>
    </citation>
    <scope>IDENTIFICATION</scope>
</reference>
<dbReference type="InterPro" id="IPR002213">
    <property type="entry name" value="UDP_glucos_trans"/>
</dbReference>
<dbReference type="CDD" id="cd03784">
    <property type="entry name" value="GT1_Gtf-like"/>
    <property type="match status" value="1"/>
</dbReference>
<dbReference type="GeneID" id="120259365"/>
<comment type="similarity">
    <text evidence="1 4">Belongs to the UDP-glycosyltransferase family.</text>
</comment>
<protein>
    <recommendedName>
        <fullName evidence="5">Glycosyltransferase</fullName>
        <ecNumber evidence="5">2.4.1.-</ecNumber>
    </recommendedName>
</protein>
<dbReference type="GO" id="GO:0035251">
    <property type="term" value="F:UDP-glucosyltransferase activity"/>
    <property type="evidence" value="ECO:0007669"/>
    <property type="project" value="TreeGrafter"/>
</dbReference>
<evidence type="ECO:0000256" key="1">
    <source>
        <dbReference type="ARBA" id="ARBA00009995"/>
    </source>
</evidence>
<evidence type="ECO:0000256" key="5">
    <source>
        <dbReference type="RuleBase" id="RU362057"/>
    </source>
</evidence>
<evidence type="ECO:0000256" key="3">
    <source>
        <dbReference type="ARBA" id="ARBA00022679"/>
    </source>
</evidence>
<keyword evidence="7" id="KW-1185">Reference proteome</keyword>
<evidence type="ECO:0000313" key="8">
    <source>
        <dbReference type="RefSeq" id="XP_039122887.1"/>
    </source>
</evidence>
<keyword evidence="3 4" id="KW-0808">Transferase</keyword>
<dbReference type="PANTHER" id="PTHR48047">
    <property type="entry name" value="GLYCOSYLTRANSFERASE"/>
    <property type="match status" value="1"/>
</dbReference>
<dbReference type="FunFam" id="3.40.50.2000:FF:000047">
    <property type="entry name" value="Glycosyltransferase"/>
    <property type="match status" value="1"/>
</dbReference>
<accession>A0AB40B6N5</accession>
<dbReference type="InterPro" id="IPR035595">
    <property type="entry name" value="UDP_glycos_trans_CS"/>
</dbReference>
<dbReference type="AlphaFoldDB" id="A0AB40B6N5"/>
<name>A0AB40B6N5_DIOCR</name>
<evidence type="ECO:0000256" key="2">
    <source>
        <dbReference type="ARBA" id="ARBA00022676"/>
    </source>
</evidence>
<gene>
    <name evidence="8" type="primary">LOC120259365</name>
</gene>
<proteinExistence type="inferred from homology"/>
<evidence type="ECO:0000313" key="7">
    <source>
        <dbReference type="Proteomes" id="UP001515500"/>
    </source>
</evidence>
<dbReference type="RefSeq" id="XP_039122887.1">
    <property type="nucleotide sequence ID" value="XM_039266953.1"/>
</dbReference>